<gene>
    <name evidence="1" type="ORF">OCV99_01855</name>
</gene>
<protein>
    <submittedName>
        <fullName evidence="1">Uncharacterized protein</fullName>
    </submittedName>
</protein>
<comment type="caution">
    <text evidence="1">The sequence shown here is derived from an EMBL/GenBank/DDBJ whole genome shotgun (WGS) entry which is preliminary data.</text>
</comment>
<accession>A0ABT2RIT8</accession>
<evidence type="ECO:0000313" key="2">
    <source>
        <dbReference type="Proteomes" id="UP001652431"/>
    </source>
</evidence>
<reference evidence="1 2" key="1">
    <citation type="journal article" date="2021" name="ISME Commun">
        <title>Automated analysis of genomic sequences facilitates high-throughput and comprehensive description of bacteria.</title>
        <authorList>
            <person name="Hitch T.C.A."/>
        </authorList>
    </citation>
    <scope>NUCLEOTIDE SEQUENCE [LARGE SCALE GENOMIC DNA]</scope>
    <source>
        <strain evidence="1 2">Sanger_03</strain>
    </source>
</reference>
<dbReference type="EMBL" id="JAOQJU010000001">
    <property type="protein sequence ID" value="MCU6685307.1"/>
    <property type="molecule type" value="Genomic_DNA"/>
</dbReference>
<proteinExistence type="predicted"/>
<sequence>METLRPYDELKDEPRTGWDAESIGYALAAGKTLYVDGNGDVWTEGAREYAGRIKNECPDTAATVGHSSN</sequence>
<organism evidence="1 2">
    <name type="scientific">Dorea acetigenes</name>
    <dbReference type="NCBI Taxonomy" id="2981787"/>
    <lineage>
        <taxon>Bacteria</taxon>
        <taxon>Bacillati</taxon>
        <taxon>Bacillota</taxon>
        <taxon>Clostridia</taxon>
        <taxon>Lachnospirales</taxon>
        <taxon>Lachnospiraceae</taxon>
        <taxon>Dorea</taxon>
    </lineage>
</organism>
<dbReference type="RefSeq" id="WP_158367585.1">
    <property type="nucleotide sequence ID" value="NZ_JAOQJU010000001.1"/>
</dbReference>
<name>A0ABT2RIT8_9FIRM</name>
<dbReference type="Proteomes" id="UP001652431">
    <property type="component" value="Unassembled WGS sequence"/>
</dbReference>
<evidence type="ECO:0000313" key="1">
    <source>
        <dbReference type="EMBL" id="MCU6685307.1"/>
    </source>
</evidence>
<keyword evidence="2" id="KW-1185">Reference proteome</keyword>